<dbReference type="PANTHER" id="PTHR23424:SF23">
    <property type="entry name" value="PROTEIN SAAL1"/>
    <property type="match status" value="1"/>
</dbReference>
<evidence type="ECO:0000256" key="2">
    <source>
        <dbReference type="ARBA" id="ARBA00023242"/>
    </source>
</evidence>
<feature type="compositionally biased region" description="Polar residues" evidence="4">
    <location>
        <begin position="1"/>
        <end position="22"/>
    </location>
</feature>
<evidence type="ECO:0000313" key="7">
    <source>
        <dbReference type="Proteomes" id="UP000663854"/>
    </source>
</evidence>
<evidence type="ECO:0000313" key="8">
    <source>
        <dbReference type="Proteomes" id="UP000663870"/>
    </source>
</evidence>
<evidence type="ECO:0008006" key="9">
    <source>
        <dbReference type="Google" id="ProtNLM"/>
    </source>
</evidence>
<dbReference type="EMBL" id="CAJNOH010000123">
    <property type="protein sequence ID" value="CAF0887761.1"/>
    <property type="molecule type" value="Genomic_DNA"/>
</dbReference>
<sequence>MTSTENIPTPNNDPGSFSSFRSTSDHDTPSQQYQLDSTPPMHSSHRQISNHSQNLPPPQSSSSSPTIGRNPSPPPIDNLSRADMVGDEMYSKSWFCQVLLKLIQFVAPEQIHDEIFSTIRQQGDEYVLTNSNKKQELDETFESELCELWDVSMSADVAHLLIEFNSLDLFNVVLIQCKDKRCTEIVLGILSNMACCKRNIIQDNQTISVALCIIQHTNLLSTILSILTSDDYSACSTLVQLFRLIYTLIVRQDTRLLMLEHIQLTYEPLCFILQSCYNKDLLEQCSLLLRVLLDECNLFDNNEQTEVFYLFLTSITTAISALIENETITINNILENLFNCLQIYTTHEYFIDMLNEHCQTIMKLIENILNRLVHDDIVQIRSVLLLSCISICNFFLYKHGLNIINKQLLEYFIIIGHTCYKDRQRREHQKHMIRRQRSRTQSHSSNKRKDIDDFDTNGKTGDDDSLLKSQNSSTNIDWDDETEVQSTTTKVDSDRSTSEDLVITSYTLVDELFLELFYRGIKQDSSKTIDNNTSVFTQLNHDQREIFRKIIKHFCNIDKRLDDMLNL</sequence>
<evidence type="ECO:0000256" key="1">
    <source>
        <dbReference type="ARBA" id="ARBA00004123"/>
    </source>
</evidence>
<evidence type="ECO:0000313" key="5">
    <source>
        <dbReference type="EMBL" id="CAF0887761.1"/>
    </source>
</evidence>
<feature type="compositionally biased region" description="Low complexity" evidence="4">
    <location>
        <begin position="49"/>
        <end position="65"/>
    </location>
</feature>
<feature type="compositionally biased region" description="Polar residues" evidence="4">
    <location>
        <begin position="29"/>
        <end position="41"/>
    </location>
</feature>
<feature type="region of interest" description="Disordered" evidence="4">
    <location>
        <begin position="1"/>
        <end position="81"/>
    </location>
</feature>
<feature type="compositionally biased region" description="Basic residues" evidence="4">
    <location>
        <begin position="426"/>
        <end position="440"/>
    </location>
</feature>
<dbReference type="PANTHER" id="PTHR23424">
    <property type="entry name" value="SERUM AMYLOID A"/>
    <property type="match status" value="1"/>
</dbReference>
<proteinExistence type="inferred from homology"/>
<protein>
    <recommendedName>
        <fullName evidence="9">Protein SAAL1</fullName>
    </recommendedName>
</protein>
<keyword evidence="2" id="KW-0539">Nucleus</keyword>
<feature type="compositionally biased region" description="Polar residues" evidence="4">
    <location>
        <begin position="467"/>
        <end position="476"/>
    </location>
</feature>
<feature type="region of interest" description="Disordered" evidence="4">
    <location>
        <begin position="426"/>
        <end position="492"/>
    </location>
</feature>
<evidence type="ECO:0000256" key="3">
    <source>
        <dbReference type="ARBA" id="ARBA00038401"/>
    </source>
</evidence>
<dbReference type="Proteomes" id="UP000663870">
    <property type="component" value="Unassembled WGS sequence"/>
</dbReference>
<keyword evidence="8" id="KW-1185">Reference proteome</keyword>
<organism evidence="5 7">
    <name type="scientific">Rotaria sordida</name>
    <dbReference type="NCBI Taxonomy" id="392033"/>
    <lineage>
        <taxon>Eukaryota</taxon>
        <taxon>Metazoa</taxon>
        <taxon>Spiralia</taxon>
        <taxon>Gnathifera</taxon>
        <taxon>Rotifera</taxon>
        <taxon>Eurotatoria</taxon>
        <taxon>Bdelloidea</taxon>
        <taxon>Philodinida</taxon>
        <taxon>Philodinidae</taxon>
        <taxon>Rotaria</taxon>
    </lineage>
</organism>
<reference evidence="5" key="1">
    <citation type="submission" date="2021-02" db="EMBL/GenBank/DDBJ databases">
        <authorList>
            <person name="Nowell W R."/>
        </authorList>
    </citation>
    <scope>NUCLEOTIDE SEQUENCE</scope>
</reference>
<gene>
    <name evidence="6" type="ORF">JXQ802_LOCUS14216</name>
    <name evidence="5" type="ORF">PYM288_LOCUS8872</name>
</gene>
<name>A0A813YQ73_9BILA</name>
<comment type="caution">
    <text evidence="5">The sequence shown here is derived from an EMBL/GenBank/DDBJ whole genome shotgun (WGS) entry which is preliminary data.</text>
</comment>
<dbReference type="Proteomes" id="UP000663854">
    <property type="component" value="Unassembled WGS sequence"/>
</dbReference>
<dbReference type="AlphaFoldDB" id="A0A813YQ73"/>
<evidence type="ECO:0000313" key="6">
    <source>
        <dbReference type="EMBL" id="CAF1001969.1"/>
    </source>
</evidence>
<dbReference type="InterPro" id="IPR052464">
    <property type="entry name" value="Synovial_Prolif_Regulator"/>
</dbReference>
<dbReference type="GO" id="GO:0005634">
    <property type="term" value="C:nucleus"/>
    <property type="evidence" value="ECO:0007669"/>
    <property type="project" value="UniProtKB-SubCell"/>
</dbReference>
<comment type="similarity">
    <text evidence="3">Belongs to the SAAL1 family.</text>
</comment>
<comment type="subcellular location">
    <subcellularLocation>
        <location evidence="1">Nucleus</location>
    </subcellularLocation>
</comment>
<dbReference type="EMBL" id="CAJNOL010000316">
    <property type="protein sequence ID" value="CAF1001969.1"/>
    <property type="molecule type" value="Genomic_DNA"/>
</dbReference>
<accession>A0A813YQ73</accession>
<evidence type="ECO:0000256" key="4">
    <source>
        <dbReference type="SAM" id="MobiDB-lite"/>
    </source>
</evidence>